<accession>W9DZG7</accession>
<dbReference type="PATRIC" id="fig|479430.3.peg.41"/>
<evidence type="ECO:0000256" key="1">
    <source>
        <dbReference type="ARBA" id="ARBA00023125"/>
    </source>
</evidence>
<evidence type="ECO:0000313" key="4">
    <source>
        <dbReference type="EMBL" id="ETA71020.1"/>
    </source>
</evidence>
<dbReference type="AlphaFoldDB" id="W9DZG7"/>
<evidence type="ECO:0000256" key="2">
    <source>
        <dbReference type="PROSITE-ProRule" id="PRU01091"/>
    </source>
</evidence>
<protein>
    <submittedName>
        <fullName evidence="4">Uroporphyrinogen-III synthase</fullName>
    </submittedName>
</protein>
<dbReference type="Pfam" id="PF02602">
    <property type="entry name" value="HEM4"/>
    <property type="match status" value="1"/>
</dbReference>
<dbReference type="EMBL" id="AZAN01000001">
    <property type="protein sequence ID" value="ETA71020.1"/>
    <property type="molecule type" value="Genomic_DNA"/>
</dbReference>
<dbReference type="OrthoDB" id="213853at2"/>
<dbReference type="PANTHER" id="PTHR40082">
    <property type="entry name" value="BLR5956 PROTEIN"/>
    <property type="match status" value="1"/>
</dbReference>
<dbReference type="GO" id="GO:0004852">
    <property type="term" value="F:uroporphyrinogen-III synthase activity"/>
    <property type="evidence" value="ECO:0007669"/>
    <property type="project" value="InterPro"/>
</dbReference>
<feature type="domain" description="OmpR/PhoB-type" evidence="3">
    <location>
        <begin position="295"/>
        <end position="406"/>
    </location>
</feature>
<name>W9DZG7_9ACTN</name>
<proteinExistence type="predicted"/>
<dbReference type="InterPro" id="IPR003754">
    <property type="entry name" value="4pyrrol_synth_uPrphyn_synth"/>
</dbReference>
<dbReference type="InterPro" id="IPR036388">
    <property type="entry name" value="WH-like_DNA-bd_sf"/>
</dbReference>
<dbReference type="HOGENOM" id="CLU_011276_9_1_11"/>
<dbReference type="Pfam" id="PF00486">
    <property type="entry name" value="Trans_reg_C"/>
    <property type="match status" value="1"/>
</dbReference>
<dbReference type="NCBIfam" id="NF005568">
    <property type="entry name" value="PRK07239.1"/>
    <property type="match status" value="1"/>
</dbReference>
<dbReference type="Gene3D" id="3.40.50.10090">
    <property type="match status" value="2"/>
</dbReference>
<dbReference type="Gene3D" id="1.10.10.10">
    <property type="entry name" value="Winged helix-like DNA-binding domain superfamily/Winged helix DNA-binding domain"/>
    <property type="match status" value="1"/>
</dbReference>
<dbReference type="SMART" id="SM00862">
    <property type="entry name" value="Trans_reg_C"/>
    <property type="match status" value="1"/>
</dbReference>
<evidence type="ECO:0000259" key="3">
    <source>
        <dbReference type="PROSITE" id="PS51755"/>
    </source>
</evidence>
<dbReference type="PANTHER" id="PTHR40082:SF1">
    <property type="entry name" value="BLR5956 PROTEIN"/>
    <property type="match status" value="1"/>
</dbReference>
<dbReference type="GO" id="GO:0003677">
    <property type="term" value="F:DNA binding"/>
    <property type="evidence" value="ECO:0007669"/>
    <property type="project" value="UniProtKB-UniRule"/>
</dbReference>
<keyword evidence="1 2" id="KW-0238">DNA-binding</keyword>
<dbReference type="GO" id="GO:0000160">
    <property type="term" value="P:phosphorelay signal transduction system"/>
    <property type="evidence" value="ECO:0007669"/>
    <property type="project" value="InterPro"/>
</dbReference>
<dbReference type="Proteomes" id="UP000019485">
    <property type="component" value="Unassembled WGS sequence"/>
</dbReference>
<reference evidence="4 5" key="1">
    <citation type="submission" date="2013-08" db="EMBL/GenBank/DDBJ databases">
        <authorList>
            <consortium name="DOE Joint Genome Institute"/>
            <person name="Eisen J."/>
            <person name="Huntemann M."/>
            <person name="Han J."/>
            <person name="Chen A."/>
            <person name="Kyrpides N."/>
            <person name="Mavromatis K."/>
            <person name="Markowitz V."/>
            <person name="Palaniappan K."/>
            <person name="Ivanova N."/>
            <person name="Schaumberg A."/>
            <person name="Pati A."/>
            <person name="Liolios K."/>
            <person name="Nordberg H.P."/>
            <person name="Cantor M.N."/>
            <person name="Hua S.X."/>
            <person name="Woyke T."/>
        </authorList>
    </citation>
    <scope>NUCLEOTIDE SEQUENCE [LARGE SCALE GENOMIC DNA]</scope>
    <source>
        <strain evidence="4 5">DSM 44927</strain>
    </source>
</reference>
<dbReference type="GO" id="GO:0006355">
    <property type="term" value="P:regulation of DNA-templated transcription"/>
    <property type="evidence" value="ECO:0007669"/>
    <property type="project" value="InterPro"/>
</dbReference>
<dbReference type="InterPro" id="IPR016032">
    <property type="entry name" value="Sig_transdc_resp-reg_C-effctor"/>
</dbReference>
<dbReference type="InterPro" id="IPR039793">
    <property type="entry name" value="UROS/Hem4"/>
</dbReference>
<dbReference type="SUPFAM" id="SSF46894">
    <property type="entry name" value="C-terminal effector domain of the bipartite response regulators"/>
    <property type="match status" value="1"/>
</dbReference>
<dbReference type="PROSITE" id="PS51755">
    <property type="entry name" value="OMPR_PHOB"/>
    <property type="match status" value="1"/>
</dbReference>
<gene>
    <name evidence="4" type="ORF">ActroDRAFT_0038</name>
</gene>
<keyword evidence="5" id="KW-1185">Reference proteome</keyword>
<dbReference type="InterPro" id="IPR001867">
    <property type="entry name" value="OmpR/PhoB-type_DNA-bd"/>
</dbReference>
<dbReference type="CDD" id="cd00383">
    <property type="entry name" value="trans_reg_C"/>
    <property type="match status" value="1"/>
</dbReference>
<dbReference type="CDD" id="cd06578">
    <property type="entry name" value="HemD"/>
    <property type="match status" value="1"/>
</dbReference>
<dbReference type="InterPro" id="IPR036108">
    <property type="entry name" value="4pyrrol_syn_uPrphyn_synt_sf"/>
</dbReference>
<evidence type="ECO:0000313" key="5">
    <source>
        <dbReference type="Proteomes" id="UP000019485"/>
    </source>
</evidence>
<dbReference type="SUPFAM" id="SSF69618">
    <property type="entry name" value="HemD-like"/>
    <property type="match status" value="1"/>
</dbReference>
<feature type="DNA-binding region" description="OmpR/PhoB-type" evidence="2">
    <location>
        <begin position="295"/>
        <end position="406"/>
    </location>
</feature>
<comment type="caution">
    <text evidence="4">The sequence shown here is derived from an EMBL/GenBank/DDBJ whole genome shotgun (WGS) entry which is preliminary data.</text>
</comment>
<sequence>MTRAVPVLAEQPLLGLTVAVTADRRREDLTALLRRRGARVLEAPTLRLVPLEDDAELRAATGECLREQLDYVVATTGRGWRGWISAAEGWGLAEELDRALHRTVVVSRGPKATGAVRASGLREEFSAASELCSEVRDYLIGRGVAGKRIAVQQYGSLDPGADCDLALELRAAGAQVVAVPVYRWVEPEDKLAVDRLVEAIVAREVHAVAFTSAPGVSALLDAAAARDAVFGRDRVLAALREQVAAACVGPVCAGPLLAHEIPVIQPDRARLGALAAQICRDLPERMRQEIAVEQGRTLIIQGNAVLVQAEREPDVEHPDPDPVLLPPLLAAVLAALAQRPGWVLSRAELLRRVWHPRPLGGSAVLAPGPQRDQHLVESTIARLRTALGEHGDLIRTVTKRGYRLAADV</sequence>
<dbReference type="GO" id="GO:0006780">
    <property type="term" value="P:uroporphyrinogen III biosynthetic process"/>
    <property type="evidence" value="ECO:0007669"/>
    <property type="project" value="InterPro"/>
</dbReference>
<organism evidence="4 5">
    <name type="scientific">Actinospica robiniae DSM 44927</name>
    <dbReference type="NCBI Taxonomy" id="479430"/>
    <lineage>
        <taxon>Bacteria</taxon>
        <taxon>Bacillati</taxon>
        <taxon>Actinomycetota</taxon>
        <taxon>Actinomycetes</taxon>
        <taxon>Catenulisporales</taxon>
        <taxon>Actinospicaceae</taxon>
        <taxon>Actinospica</taxon>
    </lineage>
</organism>